<name>A0AAD1X959_EUPCR</name>
<feature type="region of interest" description="Disordered" evidence="1">
    <location>
        <begin position="1"/>
        <end position="46"/>
    </location>
</feature>
<dbReference type="AlphaFoldDB" id="A0AAD1X959"/>
<accession>A0AAD1X959</accession>
<dbReference type="Proteomes" id="UP001295684">
    <property type="component" value="Unassembled WGS sequence"/>
</dbReference>
<sequence>MNSQLDKNSDQDKGQIYTNPIILRQRMQRPKTSGARSSMRNSHTENCTLKQYSTNNIAWMGPTDAKPGCSSTSVKSLSREKLREKIKKLASLSTDYKSISALAKNKTHLQSKLACKTKLIKINPFGDNRVVQHPFSGGKRDVNVMNNTSLFRNTTKLKGTSGESVLINDDTQPPNTANKLAQTLLTEKESNTQAVQILDCSFSSNFPFFSRETSKEDLQNQVQKDQELTSRAKTPAIESHQSQRINRINSMSPKGILKKPNTAQVGMNKRVHYPRKLNTSKDSSFHMNNPQIENVSQSSYFNSVRTDRNNDPNSEANKLKRKVFKNAKQRQKQRKMDHCTLKHILQYKNAFKSYNTVLFRNRVLDVNKQKKSIVKEGLTKIADYDNQEIYVPPGGTNNMTIMNSHTRKSFKSIDVTSSVNKLVKKSEINPEVAALYKKYGVFSMITKTRPHSGYKDKIKIKENRIAAGAGFRGAYLVNKQKLKVNLKRPESKSTDHFGSRK</sequence>
<protein>
    <submittedName>
        <fullName evidence="2">Uncharacterized protein</fullName>
    </submittedName>
</protein>
<feature type="compositionally biased region" description="Polar residues" evidence="1">
    <location>
        <begin position="30"/>
        <end position="46"/>
    </location>
</feature>
<organism evidence="2 3">
    <name type="scientific">Euplotes crassus</name>
    <dbReference type="NCBI Taxonomy" id="5936"/>
    <lineage>
        <taxon>Eukaryota</taxon>
        <taxon>Sar</taxon>
        <taxon>Alveolata</taxon>
        <taxon>Ciliophora</taxon>
        <taxon>Intramacronucleata</taxon>
        <taxon>Spirotrichea</taxon>
        <taxon>Hypotrichia</taxon>
        <taxon>Euplotida</taxon>
        <taxon>Euplotidae</taxon>
        <taxon>Moneuplotes</taxon>
    </lineage>
</organism>
<keyword evidence="3" id="KW-1185">Reference proteome</keyword>
<evidence type="ECO:0000256" key="1">
    <source>
        <dbReference type="SAM" id="MobiDB-lite"/>
    </source>
</evidence>
<evidence type="ECO:0000313" key="2">
    <source>
        <dbReference type="EMBL" id="CAI2365552.1"/>
    </source>
</evidence>
<gene>
    <name evidence="2" type="ORF">ECRASSUSDP1_LOCUS6871</name>
</gene>
<reference evidence="2" key="1">
    <citation type="submission" date="2023-07" db="EMBL/GenBank/DDBJ databases">
        <authorList>
            <consortium name="AG Swart"/>
            <person name="Singh M."/>
            <person name="Singh A."/>
            <person name="Seah K."/>
            <person name="Emmerich C."/>
        </authorList>
    </citation>
    <scope>NUCLEOTIDE SEQUENCE</scope>
    <source>
        <strain evidence="2">DP1</strain>
    </source>
</reference>
<evidence type="ECO:0000313" key="3">
    <source>
        <dbReference type="Proteomes" id="UP001295684"/>
    </source>
</evidence>
<dbReference type="EMBL" id="CAMPGE010006676">
    <property type="protein sequence ID" value="CAI2365552.1"/>
    <property type="molecule type" value="Genomic_DNA"/>
</dbReference>
<proteinExistence type="predicted"/>
<comment type="caution">
    <text evidence="2">The sequence shown here is derived from an EMBL/GenBank/DDBJ whole genome shotgun (WGS) entry which is preliminary data.</text>
</comment>